<dbReference type="AlphaFoldDB" id="A0AAV5A4Y9"/>
<keyword evidence="3" id="KW-1185">Reference proteome</keyword>
<protein>
    <submittedName>
        <fullName evidence="2">Uncharacterized protein</fullName>
    </submittedName>
</protein>
<reference evidence="2" key="1">
    <citation type="submission" date="2021-10" db="EMBL/GenBank/DDBJ databases">
        <title>De novo Genome Assembly of Clathrus columnatus (Basidiomycota, Fungi) Using Illumina and Nanopore Sequence Data.</title>
        <authorList>
            <person name="Ogiso-Tanaka E."/>
            <person name="Itagaki H."/>
            <person name="Hosoya T."/>
            <person name="Hosaka K."/>
        </authorList>
    </citation>
    <scope>NUCLEOTIDE SEQUENCE</scope>
    <source>
        <strain evidence="2">MO-923</strain>
    </source>
</reference>
<feature type="region of interest" description="Disordered" evidence="1">
    <location>
        <begin position="58"/>
        <end position="83"/>
    </location>
</feature>
<accession>A0AAV5A4Y9</accession>
<comment type="caution">
    <text evidence="2">The sequence shown here is derived from an EMBL/GenBank/DDBJ whole genome shotgun (WGS) entry which is preliminary data.</text>
</comment>
<gene>
    <name evidence="2" type="ORF">Clacol_003913</name>
</gene>
<evidence type="ECO:0000313" key="3">
    <source>
        <dbReference type="Proteomes" id="UP001050691"/>
    </source>
</evidence>
<name>A0AAV5A4Y9_9AGAM</name>
<organism evidence="2 3">
    <name type="scientific">Clathrus columnatus</name>
    <dbReference type="NCBI Taxonomy" id="1419009"/>
    <lineage>
        <taxon>Eukaryota</taxon>
        <taxon>Fungi</taxon>
        <taxon>Dikarya</taxon>
        <taxon>Basidiomycota</taxon>
        <taxon>Agaricomycotina</taxon>
        <taxon>Agaricomycetes</taxon>
        <taxon>Phallomycetidae</taxon>
        <taxon>Phallales</taxon>
        <taxon>Clathraceae</taxon>
        <taxon>Clathrus</taxon>
    </lineage>
</organism>
<evidence type="ECO:0000256" key="1">
    <source>
        <dbReference type="SAM" id="MobiDB-lite"/>
    </source>
</evidence>
<evidence type="ECO:0000313" key="2">
    <source>
        <dbReference type="EMBL" id="GJJ09689.1"/>
    </source>
</evidence>
<dbReference type="EMBL" id="BPWL01000004">
    <property type="protein sequence ID" value="GJJ09689.1"/>
    <property type="molecule type" value="Genomic_DNA"/>
</dbReference>
<proteinExistence type="predicted"/>
<sequence>MSSEWVSVAQRTTPIREFETIAELWLPNKGTTSFSNIRKLQSSQQRKKNNDKRDSLAQLGNVADNSPKKLRGTTLTAKCGDDS</sequence>
<dbReference type="Proteomes" id="UP001050691">
    <property type="component" value="Unassembled WGS sequence"/>
</dbReference>